<dbReference type="PRINTS" id="PR00702">
    <property type="entry name" value="ACRIFLAVINRP"/>
</dbReference>
<dbReference type="SUPFAM" id="SSF82714">
    <property type="entry name" value="Multidrug efflux transporter AcrB TolC docking domain, DN and DC subdomains"/>
    <property type="match status" value="2"/>
</dbReference>
<keyword evidence="7 9" id="KW-1133">Transmembrane helix</keyword>
<feature type="transmembrane region" description="Helical" evidence="9">
    <location>
        <begin position="874"/>
        <end position="891"/>
    </location>
</feature>
<sequence>MANFFIRRPIFAWVLAIILMMAGALAIMQLPVAQYPTIAPPAVSISATYPGADAQTVQDTVTQVIEQNMNGIDNLMYMSSTSDSAGSVTITLTFQSGTDPDIAQVQVQNKLQLATPLLPQEVQQQGISVEKSSSSFLMVAGFISDNPNTTQDDISDYVASNIKDSISRLNGVGDVQLFGAQYAMRIWLDANLLNKYQLTPVDVISQLKVQNDQIAAGQLGGTPALPGQQLNASIIAQTRLKDPQEFGKVTLRVNTNGSVVHLKDVARIELGGENYNVVARINGKPASGLGIKLATGANALDTATAIKAKLAELQPFFPQGMQVVYPYDTTPFVKISIHEVVKTLFEAIILVFLVMFLFLQNIRATLIPTIAVPVVLLGTFAILAAFGYSINTLTMFGMVLAIGLLVDDAIVVVENVERVMMEDNLSPREATEKSMSQIQGALVGIAMVLSAVFIPMAFFGGSTGAIYRQFSITIVSAMALSVLVALILTPALCATLLKPVSAEHHEKKSGFFGWFNAKFDHSVNHYTNSVSGIVRNTGRYLIIYLLIVVGMAVLFLRLPTSFLPEEDQGVFLTMIQLPSGATQERTQKVLDQVTHYYLNNEKANVESVFTVNGFSFSGQGQNSGMAFVSLKSWEERNGEENSVEAVIARATRAFSQIRDGLVFPFNMPAIVELGTATGFDFELIDQGGLGHDALTKARNQLLGMVAKHPDLLVRVRPNGLEDTPQFKLDVDQEKAQALGVSLSDINETISAALGGYYVNDFIDRGRVKKVYVQADAQFRMLPEDINNLYVRSANGEMVPFSTFSSARWIYGSPRLERYNGMPSMELLGEAAPGRSTGEAMALMENLASRLPNGIGYDWTGMSYQERLSGNQAPALYAISLIVVFLCLAALYESWSIPFSVMLVVPLGVVGALLAASLRGLNNDVYFQVGLLTTIGLSAKNAILIVEFAKDLMEKEGRGLIEATLEASRMRLRPILMTSLAFILGVMPLVISRGAGSGAQNAVGTGVMGGMLTATLLAIFFVPVFFVVVKRRFNRHHD</sequence>
<keyword evidence="5 9" id="KW-0997">Cell inner membrane</keyword>
<dbReference type="NCBIfam" id="TIGR00915">
    <property type="entry name" value="2A0602"/>
    <property type="match status" value="1"/>
</dbReference>
<organism evidence="10">
    <name type="scientific">Salmonella enterica</name>
    <name type="common">Salmonella choleraesuis</name>
    <dbReference type="NCBI Taxonomy" id="28901"/>
    <lineage>
        <taxon>Bacteria</taxon>
        <taxon>Pseudomonadati</taxon>
        <taxon>Pseudomonadota</taxon>
        <taxon>Gammaproteobacteria</taxon>
        <taxon>Enterobacterales</taxon>
        <taxon>Enterobacteriaceae</taxon>
        <taxon>Salmonella</taxon>
    </lineage>
</organism>
<dbReference type="Gene3D" id="3.30.70.1430">
    <property type="entry name" value="Multidrug efflux transporter AcrB pore domain"/>
    <property type="match status" value="2"/>
</dbReference>
<feature type="transmembrane region" description="Helical" evidence="9">
    <location>
        <begin position="974"/>
        <end position="994"/>
    </location>
</feature>
<dbReference type="Gene3D" id="3.30.70.1440">
    <property type="entry name" value="Multidrug efflux transporter AcrB pore domain"/>
    <property type="match status" value="1"/>
</dbReference>
<dbReference type="PANTHER" id="PTHR32063:SF72">
    <property type="entry name" value="MULTIDRUG EXPORT PROTEIN ACRF"/>
    <property type="match status" value="1"/>
</dbReference>
<dbReference type="NCBIfam" id="NF000282">
    <property type="entry name" value="RND_permease_1"/>
    <property type="match status" value="1"/>
</dbReference>
<evidence type="ECO:0000256" key="6">
    <source>
        <dbReference type="ARBA" id="ARBA00022692"/>
    </source>
</evidence>
<reference evidence="10" key="1">
    <citation type="submission" date="2019-10" db="EMBL/GenBank/DDBJ databases">
        <authorList>
            <consortium name="PulseNet: The National Subtyping Network for Foodborne Disease Surveillance"/>
            <person name="Tarr C.L."/>
            <person name="Trees E."/>
            <person name="Katz L.S."/>
            <person name="Carleton-Romer H.A."/>
            <person name="Stroika S."/>
            <person name="Kucerova Z."/>
            <person name="Roache K.F."/>
            <person name="Sabol A.L."/>
            <person name="Besser J."/>
            <person name="Gerner-Smidt P."/>
        </authorList>
    </citation>
    <scope>NUCLEOTIDE SEQUENCE</scope>
    <source>
        <strain evidence="10">PNUSAS109927</strain>
    </source>
</reference>
<comment type="caution">
    <text evidence="9">Lacks conserved residue(s) required for the propagation of feature annotation.</text>
</comment>
<feature type="transmembrane region" description="Helical" evidence="9">
    <location>
        <begin position="437"/>
        <end position="458"/>
    </location>
</feature>
<dbReference type="FunFam" id="3.30.2090.10:FF:000002">
    <property type="entry name" value="Efflux pump membrane transporter"/>
    <property type="match status" value="1"/>
</dbReference>
<dbReference type="InterPro" id="IPR001036">
    <property type="entry name" value="Acrflvin-R"/>
</dbReference>
<feature type="transmembrane region" description="Helical" evidence="9">
    <location>
        <begin position="1006"/>
        <end position="1028"/>
    </location>
</feature>
<feature type="transmembrane region" description="Helical" evidence="9">
    <location>
        <begin position="340"/>
        <end position="359"/>
    </location>
</feature>
<evidence type="ECO:0000256" key="8">
    <source>
        <dbReference type="ARBA" id="ARBA00023136"/>
    </source>
</evidence>
<evidence type="ECO:0000256" key="5">
    <source>
        <dbReference type="ARBA" id="ARBA00022519"/>
    </source>
</evidence>
<keyword evidence="6 9" id="KW-0812">Transmembrane</keyword>
<evidence type="ECO:0000256" key="9">
    <source>
        <dbReference type="RuleBase" id="RU364070"/>
    </source>
</evidence>
<comment type="similarity">
    <text evidence="2 9">Belongs to the resistance-nodulation-cell division (RND) (TC 2.A.6) family.</text>
</comment>
<dbReference type="GO" id="GO:0015562">
    <property type="term" value="F:efflux transmembrane transporter activity"/>
    <property type="evidence" value="ECO:0007669"/>
    <property type="project" value="InterPro"/>
</dbReference>
<evidence type="ECO:0000256" key="7">
    <source>
        <dbReference type="ARBA" id="ARBA00022989"/>
    </source>
</evidence>
<dbReference type="FunFam" id="1.20.1640.10:FF:000001">
    <property type="entry name" value="Efflux pump membrane transporter"/>
    <property type="match status" value="1"/>
</dbReference>
<keyword evidence="4" id="KW-1003">Cell membrane</keyword>
<feature type="transmembrane region" description="Helical" evidence="9">
    <location>
        <begin position="924"/>
        <end position="945"/>
    </location>
</feature>
<evidence type="ECO:0000256" key="4">
    <source>
        <dbReference type="ARBA" id="ARBA00022475"/>
    </source>
</evidence>
<dbReference type="FunFam" id="3.30.70.1430:FF:000001">
    <property type="entry name" value="Efflux pump membrane transporter"/>
    <property type="match status" value="1"/>
</dbReference>
<accession>A0A633PVW7</accession>
<dbReference type="InterPro" id="IPR004764">
    <property type="entry name" value="MdtF-like"/>
</dbReference>
<dbReference type="GO" id="GO:0005886">
    <property type="term" value="C:plasma membrane"/>
    <property type="evidence" value="ECO:0007669"/>
    <property type="project" value="UniProtKB-SubCell"/>
</dbReference>
<dbReference type="EMBL" id="AAMHCR010000016">
    <property type="protein sequence ID" value="EDH3026600.1"/>
    <property type="molecule type" value="Genomic_DNA"/>
</dbReference>
<dbReference type="SUPFAM" id="SSF82866">
    <property type="entry name" value="Multidrug efflux transporter AcrB transmembrane domain"/>
    <property type="match status" value="2"/>
</dbReference>
<keyword evidence="8 9" id="KW-0472">Membrane</keyword>
<dbReference type="Gene3D" id="3.30.2090.10">
    <property type="entry name" value="Multidrug efflux transporter AcrB TolC docking domain, DN and DC subdomains"/>
    <property type="match status" value="2"/>
</dbReference>
<proteinExistence type="inferred from homology"/>
<feature type="transmembrane region" description="Helical" evidence="9">
    <location>
        <begin position="541"/>
        <end position="558"/>
    </location>
</feature>
<dbReference type="FunFam" id="3.30.2090.10:FF:000001">
    <property type="entry name" value="Efflux pump membrane transporter"/>
    <property type="match status" value="1"/>
</dbReference>
<dbReference type="AlphaFoldDB" id="A0A633PVW7"/>
<evidence type="ECO:0000256" key="1">
    <source>
        <dbReference type="ARBA" id="ARBA00004429"/>
    </source>
</evidence>
<dbReference type="GO" id="GO:0042910">
    <property type="term" value="F:xenobiotic transmembrane transporter activity"/>
    <property type="evidence" value="ECO:0007669"/>
    <property type="project" value="TreeGrafter"/>
</dbReference>
<dbReference type="FunFam" id="3.30.70.1430:FF:000002">
    <property type="entry name" value="Efflux pump membrane transporter"/>
    <property type="match status" value="1"/>
</dbReference>
<dbReference type="InterPro" id="IPR027463">
    <property type="entry name" value="AcrB_DN_DC_subdom"/>
</dbReference>
<dbReference type="SUPFAM" id="SSF82693">
    <property type="entry name" value="Multidrug efflux transporter AcrB pore domain, PN1, PN2, PC1 and PC2 subdomains"/>
    <property type="match status" value="4"/>
</dbReference>
<dbReference type="PANTHER" id="PTHR32063">
    <property type="match status" value="1"/>
</dbReference>
<feature type="transmembrane region" description="Helical" evidence="9">
    <location>
        <begin position="396"/>
        <end position="416"/>
    </location>
</feature>
<feature type="transmembrane region" description="Helical" evidence="9">
    <location>
        <begin position="898"/>
        <end position="918"/>
    </location>
</feature>
<gene>
    <name evidence="10" type="ORF">GC818_07900</name>
</gene>
<protein>
    <recommendedName>
        <fullName evidence="9">Efflux pump membrane transporter</fullName>
    </recommendedName>
</protein>
<comment type="caution">
    <text evidence="10">The sequence shown here is derived from an EMBL/GenBank/DDBJ whole genome shotgun (WGS) entry which is preliminary data.</text>
</comment>
<evidence type="ECO:0000256" key="3">
    <source>
        <dbReference type="ARBA" id="ARBA00022448"/>
    </source>
</evidence>
<dbReference type="Gene3D" id="3.30.70.1320">
    <property type="entry name" value="Multidrug efflux transporter AcrB pore domain like"/>
    <property type="match status" value="1"/>
</dbReference>
<dbReference type="FunFam" id="1.20.1640.10:FF:000002">
    <property type="entry name" value="Efflux pump membrane transporter"/>
    <property type="match status" value="1"/>
</dbReference>
<comment type="subcellular location">
    <subcellularLocation>
        <location evidence="1 9">Cell inner membrane</location>
        <topology evidence="1 9">Multi-pass membrane protein</topology>
    </subcellularLocation>
</comment>
<keyword evidence="3 9" id="KW-0813">Transport</keyword>
<name>A0A633PVW7_SALER</name>
<feature type="transmembrane region" description="Helical" evidence="9">
    <location>
        <begin position="366"/>
        <end position="390"/>
    </location>
</feature>
<dbReference type="Gene3D" id="1.20.1640.10">
    <property type="entry name" value="Multidrug efflux transporter AcrB transmembrane domain"/>
    <property type="match status" value="2"/>
</dbReference>
<evidence type="ECO:0000256" key="2">
    <source>
        <dbReference type="ARBA" id="ARBA00010942"/>
    </source>
</evidence>
<evidence type="ECO:0000313" key="10">
    <source>
        <dbReference type="EMBL" id="EDH3026600.1"/>
    </source>
</evidence>
<feature type="transmembrane region" description="Helical" evidence="9">
    <location>
        <begin position="470"/>
        <end position="497"/>
    </location>
</feature>
<dbReference type="GO" id="GO:0009636">
    <property type="term" value="P:response to toxic substance"/>
    <property type="evidence" value="ECO:0007669"/>
    <property type="project" value="UniProtKB-ARBA"/>
</dbReference>
<dbReference type="Pfam" id="PF00873">
    <property type="entry name" value="ACR_tran"/>
    <property type="match status" value="1"/>
</dbReference>